<gene>
    <name evidence="2" type="ORF">V5O49_00840</name>
</gene>
<protein>
    <recommendedName>
        <fullName evidence="4">Lipoprotein</fullName>
    </recommendedName>
</protein>
<reference evidence="2" key="2">
    <citation type="submission" date="2024-02" db="EMBL/GenBank/DDBJ databases">
        <authorList>
            <person name="Prathaban M."/>
            <person name="Mythili R."/>
            <person name="Sharmila Devi N."/>
            <person name="Sobanaa M."/>
            <person name="Prathiviraj R."/>
            <person name="Selvin J."/>
        </authorList>
    </citation>
    <scope>NUCLEOTIDE SEQUENCE</scope>
    <source>
        <strain evidence="2">MP1014</strain>
    </source>
</reference>
<evidence type="ECO:0000256" key="1">
    <source>
        <dbReference type="SAM" id="MobiDB-lite"/>
    </source>
</evidence>
<evidence type="ECO:0000313" key="3">
    <source>
        <dbReference type="Proteomes" id="UP001310387"/>
    </source>
</evidence>
<dbReference type="Proteomes" id="UP001310387">
    <property type="component" value="Unassembled WGS sequence"/>
</dbReference>
<name>A0ABU7Z2M1_9MICO</name>
<accession>A0ABU7Z2M1</accession>
<organism evidence="2 3">
    <name type="scientific">Isoptericola haloaureus</name>
    <dbReference type="NCBI Taxonomy" id="1542902"/>
    <lineage>
        <taxon>Bacteria</taxon>
        <taxon>Bacillati</taxon>
        <taxon>Actinomycetota</taxon>
        <taxon>Actinomycetes</taxon>
        <taxon>Micrococcales</taxon>
        <taxon>Promicromonosporaceae</taxon>
        <taxon>Isoptericola</taxon>
    </lineage>
</organism>
<evidence type="ECO:0008006" key="4">
    <source>
        <dbReference type="Google" id="ProtNLM"/>
    </source>
</evidence>
<comment type="caution">
    <text evidence="2">The sequence shown here is derived from an EMBL/GenBank/DDBJ whole genome shotgun (WGS) entry which is preliminary data.</text>
</comment>
<dbReference type="EMBL" id="JBAGLP010000097">
    <property type="protein sequence ID" value="MEG3613663.1"/>
    <property type="molecule type" value="Genomic_DNA"/>
</dbReference>
<reference evidence="2" key="1">
    <citation type="journal article" date="2024" name="Antonie Van Leeuwenhoek">
        <title>Isoptericola haloaureus sp. nov., a dimorphic actinobacterium isolated from mangrove sediments of southeast India, implicating biosaline agricultural significance through nitrogen fixation and salt tolerance genes.</title>
        <authorList>
            <person name="Prathaban M."/>
            <person name="Prathiviraj R."/>
            <person name="Ravichandran M."/>
            <person name="Natarajan S.D."/>
            <person name="Sobanaa M."/>
            <person name="Hari Krishna Kumar S."/>
            <person name="Chandrasekar V."/>
            <person name="Selvin J."/>
        </authorList>
    </citation>
    <scope>NUCLEOTIDE SEQUENCE</scope>
    <source>
        <strain evidence="2">MP1014</strain>
    </source>
</reference>
<evidence type="ECO:0000313" key="2">
    <source>
        <dbReference type="EMBL" id="MEG3613663.1"/>
    </source>
</evidence>
<dbReference type="RefSeq" id="WP_332900565.1">
    <property type="nucleotide sequence ID" value="NZ_JBAGLP010000097.1"/>
</dbReference>
<feature type="compositionally biased region" description="Low complexity" evidence="1">
    <location>
        <begin position="16"/>
        <end position="31"/>
    </location>
</feature>
<sequence length="135" mass="14260">MALALAGVVLAGCRSAGPDDAADASPSATAAETQRHPDVLEVVADCAGKTCDLEVTISSPYDTPQRYADGWRVLTEDGVVLGVHTLAHDHAGEQPFTRTQRGVEIPREVEAVVVEGRDQEHGFGGRTVTVTLPDR</sequence>
<proteinExistence type="predicted"/>
<feature type="region of interest" description="Disordered" evidence="1">
    <location>
        <begin position="16"/>
        <end position="36"/>
    </location>
</feature>
<keyword evidence="3" id="KW-1185">Reference proteome</keyword>